<keyword evidence="2" id="KW-1185">Reference proteome</keyword>
<dbReference type="RefSeq" id="WP_273878443.1">
    <property type="nucleotide sequence ID" value="NZ_JAMDHA010000054.1"/>
</dbReference>
<evidence type="ECO:0000313" key="2">
    <source>
        <dbReference type="Proteomes" id="UP001148185"/>
    </source>
</evidence>
<proteinExistence type="predicted"/>
<reference evidence="1 2" key="1">
    <citation type="submission" date="2022-05" db="EMBL/GenBank/DDBJ databases">
        <title>Novel Pseudomonas spp. Isolated from a Rainbow Trout Aquaculture Facility.</title>
        <authorList>
            <person name="Testerman T."/>
            <person name="Graf J."/>
        </authorList>
    </citation>
    <scope>NUCLEOTIDE SEQUENCE [LARGE SCALE GENOMIC DNA]</scope>
    <source>
        <strain evidence="1 2">ID1042</strain>
    </source>
</reference>
<accession>A0A9X4C7J1</accession>
<dbReference type="Proteomes" id="UP001148185">
    <property type="component" value="Unassembled WGS sequence"/>
</dbReference>
<protein>
    <submittedName>
        <fullName evidence="1">Uncharacterized protein</fullName>
    </submittedName>
</protein>
<organism evidence="1 2">
    <name type="scientific">Pseudomonas shahriarae</name>
    <dbReference type="NCBI Taxonomy" id="2745512"/>
    <lineage>
        <taxon>Bacteria</taxon>
        <taxon>Pseudomonadati</taxon>
        <taxon>Pseudomonadota</taxon>
        <taxon>Gammaproteobacteria</taxon>
        <taxon>Pseudomonadales</taxon>
        <taxon>Pseudomonadaceae</taxon>
        <taxon>Pseudomonas</taxon>
    </lineage>
</organism>
<dbReference type="EMBL" id="JAMDHA010000054">
    <property type="protein sequence ID" value="MDD1011592.1"/>
    <property type="molecule type" value="Genomic_DNA"/>
</dbReference>
<evidence type="ECO:0000313" key="1">
    <source>
        <dbReference type="EMBL" id="MDD1011592.1"/>
    </source>
</evidence>
<name>A0A9X4C7J1_9PSED</name>
<gene>
    <name evidence="1" type="ORF">M5G27_29465</name>
</gene>
<dbReference type="AlphaFoldDB" id="A0A9X4C7J1"/>
<comment type="caution">
    <text evidence="1">The sequence shown here is derived from an EMBL/GenBank/DDBJ whole genome shotgun (WGS) entry which is preliminary data.</text>
</comment>
<sequence length="180" mass="20287">MPTVQFMSRIDAQRYRPAGQVHLLSISDGEDDQALVEASRWRSVEFHYFVDGDFDEEKMAMFGSKFEHLFRDYFLIPQADRLRESIGRLTATGLDIVVNCQAGRSRSAAVSQFISETYGYSLSQETPDANQTVLRMLRRDSALLAAYRATQAPVAATPGLKPGTVKRLMSLFALWRPTKS</sequence>